<sequence>MQQQESSPDYFSRAERGLEACGRHRHVFTLLSLLSQGKQQVTNHVNSAKELCARPHDLFEHTSFQGKNATRSGLRHIKTADYDSAVARDYVVLHFSSSLASLNIFVTISTFPQGNPSRHRFRRILLSQPLPVQRPEKPVQPSGLQTNGQHLFLPIFHVLGFRCDPRQRIASWTAGVRSLHNSRWHFVLTIITYYPAGSALRSKNVSWSALMLRQQNGLSLLPYFPRP</sequence>
<comment type="caution">
    <text evidence="1">The sequence shown here is derived from an EMBL/GenBank/DDBJ whole genome shotgun (WGS) entry which is preliminary data.</text>
</comment>
<keyword evidence="2" id="KW-1185">Reference proteome</keyword>
<protein>
    <submittedName>
        <fullName evidence="1">Uncharacterized protein</fullName>
    </submittedName>
</protein>
<organism evidence="1 2">
    <name type="scientific">Phyllosticta capitalensis</name>
    <dbReference type="NCBI Taxonomy" id="121624"/>
    <lineage>
        <taxon>Eukaryota</taxon>
        <taxon>Fungi</taxon>
        <taxon>Dikarya</taxon>
        <taxon>Ascomycota</taxon>
        <taxon>Pezizomycotina</taxon>
        <taxon>Dothideomycetes</taxon>
        <taxon>Dothideomycetes incertae sedis</taxon>
        <taxon>Botryosphaeriales</taxon>
        <taxon>Phyllostictaceae</taxon>
        <taxon>Phyllosticta</taxon>
    </lineage>
</organism>
<evidence type="ECO:0000313" key="2">
    <source>
        <dbReference type="Proteomes" id="UP001492380"/>
    </source>
</evidence>
<dbReference type="Proteomes" id="UP001492380">
    <property type="component" value="Unassembled WGS sequence"/>
</dbReference>
<evidence type="ECO:0000313" key="1">
    <source>
        <dbReference type="EMBL" id="KAK8233893.1"/>
    </source>
</evidence>
<accession>A0ABR1YN14</accession>
<gene>
    <name evidence="1" type="ORF">HDK90DRAFT_554039</name>
</gene>
<proteinExistence type="predicted"/>
<name>A0ABR1YN14_9PEZI</name>
<dbReference type="EMBL" id="JBBWRZ010000006">
    <property type="protein sequence ID" value="KAK8233893.1"/>
    <property type="molecule type" value="Genomic_DNA"/>
</dbReference>
<reference evidence="1 2" key="1">
    <citation type="submission" date="2024-04" db="EMBL/GenBank/DDBJ databases">
        <title>Phyllosticta paracitricarpa is synonymous to the EU quarantine fungus P. citricarpa based on phylogenomic analyses.</title>
        <authorList>
            <consortium name="Lawrence Berkeley National Laboratory"/>
            <person name="Van Ingen-Buijs V.A."/>
            <person name="Van Westerhoven A.C."/>
            <person name="Haridas S."/>
            <person name="Skiadas P."/>
            <person name="Martin F."/>
            <person name="Groenewald J.Z."/>
            <person name="Crous P.W."/>
            <person name="Seidl M.F."/>
        </authorList>
    </citation>
    <scope>NUCLEOTIDE SEQUENCE [LARGE SCALE GENOMIC DNA]</scope>
    <source>
        <strain evidence="1 2">CBS 123374</strain>
    </source>
</reference>